<evidence type="ECO:0000259" key="2">
    <source>
        <dbReference type="PROSITE" id="PS51740"/>
    </source>
</evidence>
<dbReference type="NCBIfam" id="TIGR01439">
    <property type="entry name" value="lp_hng_hel_AbrB"/>
    <property type="match status" value="1"/>
</dbReference>
<dbReference type="EMBL" id="JACNJH010000077">
    <property type="protein sequence ID" value="MBC8360256.1"/>
    <property type="molecule type" value="Genomic_DNA"/>
</dbReference>
<sequence length="82" mass="9191">MALATITSKGQVTIPKAVRDSLKLYAGDKIEFVITEEGQALLRPVTKKVDDVFGRLYKPGRKPISIDKMNAVVRQKMKANFR</sequence>
<evidence type="ECO:0000313" key="3">
    <source>
        <dbReference type="EMBL" id="MBC8360256.1"/>
    </source>
</evidence>
<evidence type="ECO:0000313" key="4">
    <source>
        <dbReference type="Proteomes" id="UP000603434"/>
    </source>
</evidence>
<dbReference type="GO" id="GO:0003677">
    <property type="term" value="F:DNA binding"/>
    <property type="evidence" value="ECO:0007669"/>
    <property type="project" value="UniProtKB-UniRule"/>
</dbReference>
<dbReference type="SMART" id="SM00966">
    <property type="entry name" value="SpoVT_AbrB"/>
    <property type="match status" value="1"/>
</dbReference>
<dbReference type="InterPro" id="IPR007159">
    <property type="entry name" value="SpoVT-AbrB_dom"/>
</dbReference>
<comment type="caution">
    <text evidence="3">The sequence shown here is derived from an EMBL/GenBank/DDBJ whole genome shotgun (WGS) entry which is preliminary data.</text>
</comment>
<dbReference type="Gene3D" id="2.10.260.10">
    <property type="match status" value="1"/>
</dbReference>
<name>A0A8J6NTZ6_9BACT</name>
<evidence type="ECO:0000256" key="1">
    <source>
        <dbReference type="PROSITE-ProRule" id="PRU01076"/>
    </source>
</evidence>
<dbReference type="Pfam" id="PF04014">
    <property type="entry name" value="MazE_antitoxin"/>
    <property type="match status" value="1"/>
</dbReference>
<dbReference type="SUPFAM" id="SSF89447">
    <property type="entry name" value="AbrB/MazE/MraZ-like"/>
    <property type="match status" value="1"/>
</dbReference>
<dbReference type="AlphaFoldDB" id="A0A8J6NTZ6"/>
<keyword evidence="1" id="KW-0238">DNA-binding</keyword>
<dbReference type="InterPro" id="IPR037914">
    <property type="entry name" value="SpoVT-AbrB_sf"/>
</dbReference>
<feature type="domain" description="SpoVT-AbrB" evidence="2">
    <location>
        <begin position="1"/>
        <end position="47"/>
    </location>
</feature>
<proteinExistence type="predicted"/>
<dbReference type="Proteomes" id="UP000603434">
    <property type="component" value="Unassembled WGS sequence"/>
</dbReference>
<protein>
    <submittedName>
        <fullName evidence="3">Type II toxin-antitoxin system PrlF family antitoxin</fullName>
    </submittedName>
</protein>
<organism evidence="3 4">
    <name type="scientific">Candidatus Desulfatibia profunda</name>
    <dbReference type="NCBI Taxonomy" id="2841695"/>
    <lineage>
        <taxon>Bacteria</taxon>
        <taxon>Pseudomonadati</taxon>
        <taxon>Thermodesulfobacteriota</taxon>
        <taxon>Desulfobacteria</taxon>
        <taxon>Desulfobacterales</taxon>
        <taxon>Desulfobacterales incertae sedis</taxon>
        <taxon>Candidatus Desulfatibia</taxon>
    </lineage>
</organism>
<reference evidence="3 4" key="1">
    <citation type="submission" date="2020-08" db="EMBL/GenBank/DDBJ databases">
        <title>Bridging the membrane lipid divide: bacteria of the FCB group superphylum have the potential to synthesize archaeal ether lipids.</title>
        <authorList>
            <person name="Villanueva L."/>
            <person name="Von Meijenfeldt F.A.B."/>
            <person name="Westbye A.B."/>
            <person name="Yadav S."/>
            <person name="Hopmans E.C."/>
            <person name="Dutilh B.E."/>
            <person name="Sinninghe Damste J.S."/>
        </authorList>
    </citation>
    <scope>NUCLEOTIDE SEQUENCE [LARGE SCALE GENOMIC DNA]</scope>
    <source>
        <strain evidence="3">NIOZ-UU30</strain>
    </source>
</reference>
<gene>
    <name evidence="3" type="ORF">H8E23_02500</name>
</gene>
<dbReference type="PROSITE" id="PS51740">
    <property type="entry name" value="SPOVT_ABRB"/>
    <property type="match status" value="1"/>
</dbReference>
<accession>A0A8J6NTZ6</accession>